<feature type="repeat" description="ANK" evidence="7">
    <location>
        <begin position="547"/>
        <end position="587"/>
    </location>
</feature>
<evidence type="ECO:0000313" key="8">
    <source>
        <dbReference type="EMBL" id="RMX54915.1"/>
    </source>
</evidence>
<reference evidence="8 9" key="1">
    <citation type="journal article" date="2018" name="Sci. Rep.">
        <title>Comparative analysis of the Pocillopora damicornis genome highlights role of immune system in coral evolution.</title>
        <authorList>
            <person name="Cunning R."/>
            <person name="Bay R.A."/>
            <person name="Gillette P."/>
            <person name="Baker A.C."/>
            <person name="Traylor-Knowles N."/>
        </authorList>
    </citation>
    <scope>NUCLEOTIDE SEQUENCE [LARGE SCALE GENOMIC DNA]</scope>
    <source>
        <strain evidence="8">RSMAS</strain>
        <tissue evidence="8">Whole animal</tissue>
    </source>
</reference>
<evidence type="ECO:0000256" key="2">
    <source>
        <dbReference type="ARBA" id="ARBA00022737"/>
    </source>
</evidence>
<keyword evidence="3" id="KW-0833">Ubl conjugation pathway</keyword>
<keyword evidence="4 7" id="KW-0040">ANK repeat</keyword>
<dbReference type="OrthoDB" id="5951645at2759"/>
<evidence type="ECO:0000256" key="3">
    <source>
        <dbReference type="ARBA" id="ARBA00022786"/>
    </source>
</evidence>
<dbReference type="OMA" id="ISTKTTC"/>
<dbReference type="Pfam" id="PF12796">
    <property type="entry name" value="Ank_2"/>
    <property type="match status" value="2"/>
</dbReference>
<evidence type="ECO:0000313" key="9">
    <source>
        <dbReference type="Proteomes" id="UP000275408"/>
    </source>
</evidence>
<dbReference type="PANTHER" id="PTHR24173:SF78">
    <property type="entry name" value="PROTEIN FEM-1 HOMOLOG B"/>
    <property type="match status" value="1"/>
</dbReference>
<dbReference type="PROSITE" id="PS50297">
    <property type="entry name" value="ANK_REP_REGION"/>
    <property type="match status" value="4"/>
</dbReference>
<organism evidence="8 9">
    <name type="scientific">Pocillopora damicornis</name>
    <name type="common">Cauliflower coral</name>
    <name type="synonym">Millepora damicornis</name>
    <dbReference type="NCBI Taxonomy" id="46731"/>
    <lineage>
        <taxon>Eukaryota</taxon>
        <taxon>Metazoa</taxon>
        <taxon>Cnidaria</taxon>
        <taxon>Anthozoa</taxon>
        <taxon>Hexacorallia</taxon>
        <taxon>Scleractinia</taxon>
        <taxon>Astrocoeniina</taxon>
        <taxon>Pocilloporidae</taxon>
        <taxon>Pocillopora</taxon>
    </lineage>
</organism>
<feature type="repeat" description="ANK" evidence="7">
    <location>
        <begin position="165"/>
        <end position="197"/>
    </location>
</feature>
<dbReference type="STRING" id="46731.A0A3M6UMP7"/>
<evidence type="ECO:0000256" key="7">
    <source>
        <dbReference type="PROSITE-ProRule" id="PRU00023"/>
    </source>
</evidence>
<keyword evidence="9" id="KW-1185">Reference proteome</keyword>
<comment type="pathway">
    <text evidence="1">Protein modification; protein ubiquitination.</text>
</comment>
<evidence type="ECO:0000256" key="4">
    <source>
        <dbReference type="ARBA" id="ARBA00023043"/>
    </source>
</evidence>
<dbReference type="EMBL" id="RCHS01001151">
    <property type="protein sequence ID" value="RMX54915.1"/>
    <property type="molecule type" value="Genomic_DNA"/>
</dbReference>
<comment type="similarity">
    <text evidence="5">Belongs to the fem-1 family.</text>
</comment>
<dbReference type="PRINTS" id="PR01415">
    <property type="entry name" value="ANKYRIN"/>
</dbReference>
<feature type="repeat" description="ANK" evidence="7">
    <location>
        <begin position="58"/>
        <end position="90"/>
    </location>
</feature>
<dbReference type="Proteomes" id="UP000275408">
    <property type="component" value="Unassembled WGS sequence"/>
</dbReference>
<feature type="repeat" description="ANK" evidence="7">
    <location>
        <begin position="198"/>
        <end position="224"/>
    </location>
</feature>
<gene>
    <name evidence="8" type="ORF">pdam_00019679</name>
</gene>
<proteinExistence type="inferred from homology"/>
<evidence type="ECO:0000256" key="1">
    <source>
        <dbReference type="ARBA" id="ARBA00004906"/>
    </source>
</evidence>
<name>A0A3M6UMP7_POCDA</name>
<dbReference type="SUPFAM" id="SSF48403">
    <property type="entry name" value="Ankyrin repeat"/>
    <property type="match status" value="2"/>
</dbReference>
<feature type="repeat" description="ANK" evidence="7">
    <location>
        <begin position="132"/>
        <end position="164"/>
    </location>
</feature>
<dbReference type="AlphaFoldDB" id="A0A3M6UMP7"/>
<dbReference type="Pfam" id="PF00023">
    <property type="entry name" value="Ank"/>
    <property type="match status" value="1"/>
</dbReference>
<comment type="caution">
    <text evidence="8">The sequence shown here is derived from an EMBL/GenBank/DDBJ whole genome shotgun (WGS) entry which is preliminary data.</text>
</comment>
<dbReference type="InterPro" id="IPR002110">
    <property type="entry name" value="Ankyrin_rpt"/>
</dbReference>
<dbReference type="Gene3D" id="1.25.40.20">
    <property type="entry name" value="Ankyrin repeat-containing domain"/>
    <property type="match status" value="3"/>
</dbReference>
<dbReference type="PANTHER" id="PTHR24173">
    <property type="entry name" value="ANKYRIN REPEAT CONTAINING"/>
    <property type="match status" value="1"/>
</dbReference>
<evidence type="ECO:0000256" key="5">
    <source>
        <dbReference type="ARBA" id="ARBA00038500"/>
    </source>
</evidence>
<keyword evidence="2" id="KW-0677">Repeat</keyword>
<accession>A0A3M6UMP7</accession>
<dbReference type="InterPro" id="IPR036770">
    <property type="entry name" value="Ankyrin_rpt-contain_sf"/>
</dbReference>
<sequence length="643" mass="72258">MIMSTVDGQSWRELLNPKPKVYEAARDGAVILLSDILQRMNLTERSSALETKTKDGDQITTPLIIAARNGNLDSVKMLLRYKAVIEARGTVKVDDQVIEGCTPLWAAAATGHLDVVELLIDRSADVDGRTLTNSTPLRAAAYDGRLDIVSCLVENGADVNARNNFENTPLMVACYNGHMSVVTYLIKKGADMDLQDKQGNTVLHYAVERGHFEIANELLALGVSQLANIQRLTPLLLASNDCKIEMVEYFIERPECTKEQRIEGLELLGATIANEPDVYDIEKAFSYMKRGMEERYEDPSQLLLKKKMEPLEVYQKKKESQTLGELALLEGDDHAVHMEGLIIRERILGTDNTELRFPIRYRGAVFADSGNFDLCIGLWGHAMEIGQRCNQPITDDLKIFADFFCHMVQRNCLPKQKYIEEVFERAICEYKRLTEKMQSKNLKGEHETKVLKEELENVVYRALYLLTIFAKVQDSSKTENSALFDLIERFLRLNPRTLEGNTMLHLAAWSKTPTEEHYVRDVCKFPCIATMKLIMNAGGYVNSVNNRGNTPLHLAVTYKPSTGGLQVLRDVVETLLDGGVHEDLVNSDGKTAMDVAGTDEARRILSAKSRLELKCIAARAVRKFGLSYFGVVPKTVEKFISLH</sequence>
<dbReference type="PROSITE" id="PS50088">
    <property type="entry name" value="ANK_REPEAT"/>
    <property type="match status" value="6"/>
</dbReference>
<protein>
    <recommendedName>
        <fullName evidence="6">Protein fem-1 homolog B</fullName>
    </recommendedName>
</protein>
<dbReference type="SMART" id="SM00248">
    <property type="entry name" value="ANK"/>
    <property type="match status" value="8"/>
</dbReference>
<evidence type="ECO:0000256" key="6">
    <source>
        <dbReference type="ARBA" id="ARBA00072197"/>
    </source>
</evidence>
<feature type="repeat" description="ANK" evidence="7">
    <location>
        <begin position="99"/>
        <end position="131"/>
    </location>
</feature>